<keyword evidence="10" id="KW-0119">Carbohydrate metabolism</keyword>
<proteinExistence type="inferred from homology"/>
<accession>V6IX58</accession>
<reference evidence="13 14" key="1">
    <citation type="journal article" date="2013" name="Genome Announc.">
        <title>Genome Sequence of Sporolactobacillus laevolacticus DSM442, an Efficient Polymer-Grade D-Lactate Producer from Agricultural Waste Cottonseed as a Nitrogen Source.</title>
        <authorList>
            <person name="Wang H."/>
            <person name="Wang L."/>
            <person name="Ju J."/>
            <person name="Yu B."/>
            <person name="Ma Y."/>
        </authorList>
    </citation>
    <scope>NUCLEOTIDE SEQUENCE [LARGE SCALE GENOMIC DNA]</scope>
    <source>
        <strain evidence="13 14">DSM 442</strain>
    </source>
</reference>
<dbReference type="PANTHER" id="PTHR42742">
    <property type="entry name" value="TRANSCRIPTIONAL REPRESSOR MPRA"/>
    <property type="match status" value="1"/>
</dbReference>
<evidence type="ECO:0000256" key="11">
    <source>
        <dbReference type="ARBA" id="ARBA00038887"/>
    </source>
</evidence>
<name>V6IX58_9BACL</name>
<dbReference type="GO" id="GO:0046872">
    <property type="term" value="F:metal ion binding"/>
    <property type="evidence" value="ECO:0007669"/>
    <property type="project" value="UniProtKB-KW"/>
</dbReference>
<evidence type="ECO:0000256" key="2">
    <source>
        <dbReference type="ARBA" id="ARBA00006479"/>
    </source>
</evidence>
<comment type="similarity">
    <text evidence="2">Belongs to the ROK (NagC/XylR) family.</text>
</comment>
<sequence length="287" mass="31666">MLLGSIEAGGTKFIAAVGDEHMNIIDTVTVPTTKPDETMEQISNFFSRYHLDALGVGSFGPIDVDEKSQTFGYITSTPKSFWRDYNFVGYLKQKLNVPVAWTTDVNAAGYGEYLLGNANGTESCLYLTIGTGIGGGFINKGQILNAFSHPEMGHVFIKRHPDDTFEGICPFHKNCLEGMASGPAVEKRWGKKGVELADQSFVWELEAYYLAQALISYTLILRPERIILGGGLMKQKQIFKLIRNEFHAMLNDYVEVPDLETYIQPVGLNDQAGIIGGLLLAKNKLKG</sequence>
<comment type="cofactor">
    <cofactor evidence="1">
        <name>Mg(2+)</name>
        <dbReference type="ChEBI" id="CHEBI:18420"/>
    </cofactor>
</comment>
<comment type="caution">
    <text evidence="13">The sequence shown here is derived from an EMBL/GenBank/DDBJ whole genome shotgun (WGS) entry which is preliminary data.</text>
</comment>
<dbReference type="PATRIC" id="fig|1395513.3.peg.1946"/>
<dbReference type="Pfam" id="PF00480">
    <property type="entry name" value="ROK"/>
    <property type="match status" value="1"/>
</dbReference>
<dbReference type="eggNOG" id="COG1940">
    <property type="taxonomic scope" value="Bacteria"/>
</dbReference>
<comment type="catalytic activity">
    <reaction evidence="12">
        <text>D-fructose + ATP = D-fructose 6-phosphate + ADP + H(+)</text>
        <dbReference type="Rhea" id="RHEA:16125"/>
        <dbReference type="ChEBI" id="CHEBI:15378"/>
        <dbReference type="ChEBI" id="CHEBI:30616"/>
        <dbReference type="ChEBI" id="CHEBI:37721"/>
        <dbReference type="ChEBI" id="CHEBI:61527"/>
        <dbReference type="ChEBI" id="CHEBI:456216"/>
        <dbReference type="EC" id="2.7.1.4"/>
    </reaction>
</comment>
<dbReference type="InterPro" id="IPR043129">
    <property type="entry name" value="ATPase_NBD"/>
</dbReference>
<evidence type="ECO:0000256" key="9">
    <source>
        <dbReference type="ARBA" id="ARBA00022842"/>
    </source>
</evidence>
<keyword evidence="3" id="KW-0808">Transferase</keyword>
<dbReference type="STRING" id="1395513.P343_09645"/>
<dbReference type="GO" id="GO:0005524">
    <property type="term" value="F:ATP binding"/>
    <property type="evidence" value="ECO:0007669"/>
    <property type="project" value="UniProtKB-KW"/>
</dbReference>
<keyword evidence="9" id="KW-0460">Magnesium</keyword>
<evidence type="ECO:0000313" key="14">
    <source>
        <dbReference type="Proteomes" id="UP000018296"/>
    </source>
</evidence>
<evidence type="ECO:0000256" key="3">
    <source>
        <dbReference type="ARBA" id="ARBA00022679"/>
    </source>
</evidence>
<organism evidence="13 14">
    <name type="scientific">Sporolactobacillus laevolacticus DSM 442</name>
    <dbReference type="NCBI Taxonomy" id="1395513"/>
    <lineage>
        <taxon>Bacteria</taxon>
        <taxon>Bacillati</taxon>
        <taxon>Bacillota</taxon>
        <taxon>Bacilli</taxon>
        <taxon>Bacillales</taxon>
        <taxon>Sporolactobacillaceae</taxon>
        <taxon>Sporolactobacillus</taxon>
    </lineage>
</organism>
<evidence type="ECO:0000313" key="13">
    <source>
        <dbReference type="EMBL" id="EST11902.1"/>
    </source>
</evidence>
<dbReference type="AlphaFoldDB" id="V6IX58"/>
<dbReference type="OrthoDB" id="9783435at2"/>
<evidence type="ECO:0000256" key="1">
    <source>
        <dbReference type="ARBA" id="ARBA00001946"/>
    </source>
</evidence>
<dbReference type="RefSeq" id="WP_023510187.1">
    <property type="nucleotide sequence ID" value="NZ_AWTC01000008.1"/>
</dbReference>
<keyword evidence="8" id="KW-0067">ATP-binding</keyword>
<dbReference type="SUPFAM" id="SSF53067">
    <property type="entry name" value="Actin-like ATPase domain"/>
    <property type="match status" value="1"/>
</dbReference>
<evidence type="ECO:0000256" key="6">
    <source>
        <dbReference type="ARBA" id="ARBA00022777"/>
    </source>
</evidence>
<dbReference type="Proteomes" id="UP000018296">
    <property type="component" value="Unassembled WGS sequence"/>
</dbReference>
<keyword evidence="4" id="KW-0479">Metal-binding</keyword>
<keyword evidence="5" id="KW-0547">Nucleotide-binding</keyword>
<dbReference type="FunFam" id="3.30.420.40:FF:000153">
    <property type="entry name" value="Putative fructokinase"/>
    <property type="match status" value="1"/>
</dbReference>
<dbReference type="Gene3D" id="3.30.420.40">
    <property type="match status" value="2"/>
</dbReference>
<dbReference type="EC" id="2.7.1.4" evidence="11"/>
<dbReference type="EMBL" id="AWTC01000008">
    <property type="protein sequence ID" value="EST11902.1"/>
    <property type="molecule type" value="Genomic_DNA"/>
</dbReference>
<evidence type="ECO:0000256" key="7">
    <source>
        <dbReference type="ARBA" id="ARBA00022833"/>
    </source>
</evidence>
<dbReference type="InterPro" id="IPR000600">
    <property type="entry name" value="ROK"/>
</dbReference>
<dbReference type="GO" id="GO:0008865">
    <property type="term" value="F:fructokinase activity"/>
    <property type="evidence" value="ECO:0007669"/>
    <property type="project" value="UniProtKB-EC"/>
</dbReference>
<evidence type="ECO:0000256" key="10">
    <source>
        <dbReference type="ARBA" id="ARBA00023277"/>
    </source>
</evidence>
<evidence type="ECO:0000256" key="8">
    <source>
        <dbReference type="ARBA" id="ARBA00022840"/>
    </source>
</evidence>
<keyword evidence="6 13" id="KW-0418">Kinase</keyword>
<keyword evidence="14" id="KW-1185">Reference proteome</keyword>
<dbReference type="FunFam" id="3.30.420.40:FF:000136">
    <property type="entry name" value="Putative fructokinase"/>
    <property type="match status" value="1"/>
</dbReference>
<evidence type="ECO:0000256" key="12">
    <source>
        <dbReference type="ARBA" id="ARBA00048451"/>
    </source>
</evidence>
<dbReference type="PANTHER" id="PTHR42742:SF3">
    <property type="entry name" value="FRUCTOKINASE"/>
    <property type="match status" value="1"/>
</dbReference>
<gene>
    <name evidence="13" type="ORF">P343_09645</name>
</gene>
<evidence type="ECO:0000256" key="5">
    <source>
        <dbReference type="ARBA" id="ARBA00022741"/>
    </source>
</evidence>
<dbReference type="CDD" id="cd24067">
    <property type="entry name" value="ASKHA_NBD_ROK_BsFRK-like"/>
    <property type="match status" value="1"/>
</dbReference>
<evidence type="ECO:0000256" key="4">
    <source>
        <dbReference type="ARBA" id="ARBA00022723"/>
    </source>
</evidence>
<dbReference type="InterPro" id="IPR051804">
    <property type="entry name" value="Carb_Metab_Reg_Kinase/Isom"/>
</dbReference>
<protein>
    <recommendedName>
        <fullName evidence="11">fructokinase</fullName>
        <ecNumber evidence="11">2.7.1.4</ecNumber>
    </recommendedName>
</protein>
<keyword evidence="7" id="KW-0862">Zinc</keyword>